<accession>A0A015J2L1</accession>
<protein>
    <submittedName>
        <fullName evidence="1">Uncharacterized protein</fullName>
    </submittedName>
</protein>
<organism evidence="1 2">
    <name type="scientific">Rhizophagus irregularis (strain DAOM 197198w)</name>
    <name type="common">Glomus intraradices</name>
    <dbReference type="NCBI Taxonomy" id="1432141"/>
    <lineage>
        <taxon>Eukaryota</taxon>
        <taxon>Fungi</taxon>
        <taxon>Fungi incertae sedis</taxon>
        <taxon>Mucoromycota</taxon>
        <taxon>Glomeromycotina</taxon>
        <taxon>Glomeromycetes</taxon>
        <taxon>Glomerales</taxon>
        <taxon>Glomeraceae</taxon>
        <taxon>Rhizophagus</taxon>
    </lineage>
</organism>
<dbReference type="HOGENOM" id="CLU_2414463_0_0_1"/>
<keyword evidence="2" id="KW-1185">Reference proteome</keyword>
<proteinExistence type="predicted"/>
<reference evidence="1 2" key="1">
    <citation type="submission" date="2014-02" db="EMBL/GenBank/DDBJ databases">
        <title>Single nucleus genome sequencing reveals high similarity among nuclei of an endomycorrhizal fungus.</title>
        <authorList>
            <person name="Lin K."/>
            <person name="Geurts R."/>
            <person name="Zhang Z."/>
            <person name="Limpens E."/>
            <person name="Saunders D.G."/>
            <person name="Mu D."/>
            <person name="Pang E."/>
            <person name="Cao H."/>
            <person name="Cha H."/>
            <person name="Lin T."/>
            <person name="Zhou Q."/>
            <person name="Shang Y."/>
            <person name="Li Y."/>
            <person name="Ivanov S."/>
            <person name="Sharma T."/>
            <person name="Velzen R.V."/>
            <person name="Ruijter N.D."/>
            <person name="Aanen D.K."/>
            <person name="Win J."/>
            <person name="Kamoun S."/>
            <person name="Bisseling T."/>
            <person name="Huang S."/>
        </authorList>
    </citation>
    <scope>NUCLEOTIDE SEQUENCE [LARGE SCALE GENOMIC DNA]</scope>
    <source>
        <strain evidence="2">DAOM197198w</strain>
    </source>
</reference>
<dbReference type="Proteomes" id="UP000022910">
    <property type="component" value="Unassembled WGS sequence"/>
</dbReference>
<name>A0A015J2L1_RHIIW</name>
<evidence type="ECO:0000313" key="1">
    <source>
        <dbReference type="EMBL" id="EXX61010.1"/>
    </source>
</evidence>
<dbReference type="EMBL" id="JEMT01025813">
    <property type="protein sequence ID" value="EXX61010.1"/>
    <property type="molecule type" value="Genomic_DNA"/>
</dbReference>
<sequence>MIINRMRLRKSLSQSLKKSVRKVKVALQIKKVKNEVGSLQEKINTNRDINDSTWLDQNTDLQDNRIESWWKTEEERIMSELRNIGKTDSIML</sequence>
<gene>
    <name evidence="1" type="ORF">RirG_174840</name>
</gene>
<dbReference type="AlphaFoldDB" id="A0A015J2L1"/>
<comment type="caution">
    <text evidence="1">The sequence shown here is derived from an EMBL/GenBank/DDBJ whole genome shotgun (WGS) entry which is preliminary data.</text>
</comment>
<dbReference type="OrthoDB" id="2388920at2759"/>
<evidence type="ECO:0000313" key="2">
    <source>
        <dbReference type="Proteomes" id="UP000022910"/>
    </source>
</evidence>